<dbReference type="Gene3D" id="3.30.565.10">
    <property type="entry name" value="Histidine kinase-like ATPase, C-terminal domain"/>
    <property type="match status" value="1"/>
</dbReference>
<proteinExistence type="predicted"/>
<protein>
    <submittedName>
        <fullName evidence="3">Histidine kinase</fullName>
    </submittedName>
</protein>
<feature type="transmembrane region" description="Helical" evidence="1">
    <location>
        <begin position="72"/>
        <end position="98"/>
    </location>
</feature>
<dbReference type="GO" id="GO:0016020">
    <property type="term" value="C:membrane"/>
    <property type="evidence" value="ECO:0007669"/>
    <property type="project" value="InterPro"/>
</dbReference>
<feature type="transmembrane region" description="Helical" evidence="1">
    <location>
        <begin position="37"/>
        <end position="60"/>
    </location>
</feature>
<keyword evidence="3" id="KW-0418">Kinase</keyword>
<reference evidence="3 4" key="1">
    <citation type="submission" date="2020-06" db="EMBL/GenBank/DDBJ databases">
        <authorList>
            <person name="Qiu C."/>
            <person name="Liu Z."/>
        </authorList>
    </citation>
    <scope>NUCLEOTIDE SEQUENCE [LARGE SCALE GENOMIC DNA]</scope>
    <source>
        <strain evidence="3 4">EM 1</strain>
    </source>
</reference>
<dbReference type="RefSeq" id="WP_176802364.1">
    <property type="nucleotide sequence ID" value="NZ_JABXYJ010000002.1"/>
</dbReference>
<keyword evidence="3" id="KW-0808">Transferase</keyword>
<dbReference type="InterPro" id="IPR036890">
    <property type="entry name" value="HATPase_C_sf"/>
</dbReference>
<feature type="domain" description="Signal transduction histidine kinase internal region" evidence="2">
    <location>
        <begin position="162"/>
        <end position="241"/>
    </location>
</feature>
<dbReference type="PANTHER" id="PTHR34220:SF7">
    <property type="entry name" value="SENSOR HISTIDINE KINASE YPDA"/>
    <property type="match status" value="1"/>
</dbReference>
<dbReference type="Pfam" id="PF06580">
    <property type="entry name" value="His_kinase"/>
    <property type="match status" value="1"/>
</dbReference>
<dbReference type="SUPFAM" id="SSF55874">
    <property type="entry name" value="ATPase domain of HSP90 chaperone/DNA topoisomerase II/histidine kinase"/>
    <property type="match status" value="1"/>
</dbReference>
<dbReference type="InterPro" id="IPR050640">
    <property type="entry name" value="Bact_2-comp_sensor_kinase"/>
</dbReference>
<sequence>MHPVLSDFRRLLWYVVTWLLTGILFARFLVTAGMSDWSYSLLLTLPVIFVFSFFATSAYYICRAFPVNQRPFYIAIVIFGSSALISGAILLGLCQGWNQVLALFTGSTYALQMTEYLNVLLLILGFTLYLLSLLAYDVLIAFNTMREAERRATNSKLAARDAELQVLRSQIDPHFLFNSLNSISALTVVDPSAAREMTIALADFFRKTLTLAEQEKVTLRVELELCEHFLAVEKIRFGNKLQTDIQLAANAADALVPGMLLQPLFENAIKHGIRHLRSGGTIAMQILQHHGWLHIRTENPCASNTTPTTGNGLGLLNIRERLATLYGDQARIHWEKKEQQFILEIALPLELKQDEI</sequence>
<comment type="caution">
    <text evidence="3">The sequence shown here is derived from an EMBL/GenBank/DDBJ whole genome shotgun (WGS) entry which is preliminary data.</text>
</comment>
<organism evidence="3 4">
    <name type="scientific">Undibacterium oligocarboniphilum</name>
    <dbReference type="NCBI Taxonomy" id="666702"/>
    <lineage>
        <taxon>Bacteria</taxon>
        <taxon>Pseudomonadati</taxon>
        <taxon>Pseudomonadota</taxon>
        <taxon>Betaproteobacteria</taxon>
        <taxon>Burkholderiales</taxon>
        <taxon>Oxalobacteraceae</taxon>
        <taxon>Undibacterium</taxon>
    </lineage>
</organism>
<dbReference type="AlphaFoldDB" id="A0A850QCN0"/>
<evidence type="ECO:0000256" key="1">
    <source>
        <dbReference type="SAM" id="Phobius"/>
    </source>
</evidence>
<feature type="transmembrane region" description="Helical" evidence="1">
    <location>
        <begin position="12"/>
        <end position="31"/>
    </location>
</feature>
<name>A0A850QCN0_9BURK</name>
<keyword evidence="1" id="KW-1133">Transmembrane helix</keyword>
<dbReference type="EMBL" id="JABXYJ010000002">
    <property type="protein sequence ID" value="NVO77098.1"/>
    <property type="molecule type" value="Genomic_DNA"/>
</dbReference>
<evidence type="ECO:0000313" key="3">
    <source>
        <dbReference type="EMBL" id="NVO77098.1"/>
    </source>
</evidence>
<keyword evidence="1" id="KW-0812">Transmembrane</keyword>
<feature type="transmembrane region" description="Helical" evidence="1">
    <location>
        <begin position="118"/>
        <end position="142"/>
    </location>
</feature>
<dbReference type="PANTHER" id="PTHR34220">
    <property type="entry name" value="SENSOR HISTIDINE KINASE YPDA"/>
    <property type="match status" value="1"/>
</dbReference>
<dbReference type="InterPro" id="IPR010559">
    <property type="entry name" value="Sig_transdc_His_kin_internal"/>
</dbReference>
<accession>A0A850QCN0</accession>
<evidence type="ECO:0000259" key="2">
    <source>
        <dbReference type="Pfam" id="PF06580"/>
    </source>
</evidence>
<gene>
    <name evidence="3" type="ORF">HV832_04555</name>
</gene>
<keyword evidence="1" id="KW-0472">Membrane</keyword>
<dbReference type="GO" id="GO:0000155">
    <property type="term" value="F:phosphorelay sensor kinase activity"/>
    <property type="evidence" value="ECO:0007669"/>
    <property type="project" value="InterPro"/>
</dbReference>
<dbReference type="Proteomes" id="UP000588051">
    <property type="component" value="Unassembled WGS sequence"/>
</dbReference>
<keyword evidence="4" id="KW-1185">Reference proteome</keyword>
<evidence type="ECO:0000313" key="4">
    <source>
        <dbReference type="Proteomes" id="UP000588051"/>
    </source>
</evidence>